<comment type="caution">
    <text evidence="2">The sequence shown here is derived from an EMBL/GenBank/DDBJ whole genome shotgun (WGS) entry which is preliminary data.</text>
</comment>
<feature type="transmembrane region" description="Helical" evidence="1">
    <location>
        <begin position="12"/>
        <end position="31"/>
    </location>
</feature>
<evidence type="ECO:0000313" key="2">
    <source>
        <dbReference type="EMBL" id="HGK23682.1"/>
    </source>
</evidence>
<accession>A0A7C3PSS3</accession>
<name>A0A7C3PSS3_DICTH</name>
<keyword evidence="1" id="KW-1133">Transmembrane helix</keyword>
<keyword evidence="1" id="KW-0812">Transmembrane</keyword>
<protein>
    <submittedName>
        <fullName evidence="2">Prepilin-type N-terminal cleavage/methylation domain-containing protein</fullName>
    </submittedName>
</protein>
<evidence type="ECO:0000256" key="1">
    <source>
        <dbReference type="SAM" id="Phobius"/>
    </source>
</evidence>
<reference evidence="2" key="1">
    <citation type="journal article" date="2020" name="mSystems">
        <title>Genome- and Community-Level Interaction Insights into Carbon Utilization and Element Cycling Functions of Hydrothermarchaeota in Hydrothermal Sediment.</title>
        <authorList>
            <person name="Zhou Z."/>
            <person name="Liu Y."/>
            <person name="Xu W."/>
            <person name="Pan J."/>
            <person name="Luo Z.H."/>
            <person name="Li M."/>
        </authorList>
    </citation>
    <scope>NUCLEOTIDE SEQUENCE [LARGE SCALE GENOMIC DNA]</scope>
    <source>
        <strain evidence="2">SpSt-70</strain>
    </source>
</reference>
<dbReference type="EMBL" id="DTDV01000013">
    <property type="protein sequence ID" value="HGK23682.1"/>
    <property type="molecule type" value="Genomic_DNA"/>
</dbReference>
<sequence>MKNMRNGLKGLSFIEVLITVFIIGIIILGLVNVL</sequence>
<organism evidence="2">
    <name type="scientific">Dictyoglomus thermophilum</name>
    <dbReference type="NCBI Taxonomy" id="14"/>
    <lineage>
        <taxon>Bacteria</taxon>
        <taxon>Pseudomonadati</taxon>
        <taxon>Dictyoglomota</taxon>
        <taxon>Dictyoglomia</taxon>
        <taxon>Dictyoglomales</taxon>
        <taxon>Dictyoglomaceae</taxon>
        <taxon>Dictyoglomus</taxon>
    </lineage>
</organism>
<keyword evidence="1" id="KW-0472">Membrane</keyword>
<dbReference type="AlphaFoldDB" id="A0A7C3PSS3"/>
<dbReference type="InterPro" id="IPR012902">
    <property type="entry name" value="N_methyl_site"/>
</dbReference>
<dbReference type="Pfam" id="PF07963">
    <property type="entry name" value="N_methyl"/>
    <property type="match status" value="1"/>
</dbReference>
<dbReference type="NCBIfam" id="TIGR02532">
    <property type="entry name" value="IV_pilin_GFxxxE"/>
    <property type="match status" value="1"/>
</dbReference>
<gene>
    <name evidence="2" type="ORF">ENU78_04425</name>
</gene>
<proteinExistence type="predicted"/>